<evidence type="ECO:0000256" key="2">
    <source>
        <dbReference type="ARBA" id="ARBA00013163"/>
    </source>
</evidence>
<dbReference type="Gene3D" id="3.40.50.800">
    <property type="entry name" value="Anticodon-binding domain"/>
    <property type="match status" value="1"/>
</dbReference>
<dbReference type="RefSeq" id="WP_088565384.1">
    <property type="nucleotide sequence ID" value="NZ_CP020946.1"/>
</dbReference>
<dbReference type="SUPFAM" id="SSF55681">
    <property type="entry name" value="Class II aaRS and biotin synthetases"/>
    <property type="match status" value="1"/>
</dbReference>
<dbReference type="InterPro" id="IPR002320">
    <property type="entry name" value="Thr-tRNA-ligase_IIa"/>
</dbReference>
<evidence type="ECO:0000313" key="14">
    <source>
        <dbReference type="EMBL" id="ASD63877.1"/>
    </source>
</evidence>
<comment type="similarity">
    <text evidence="1">Belongs to the class-II aminoacyl-tRNA synthetase family.</text>
</comment>
<evidence type="ECO:0000256" key="7">
    <source>
        <dbReference type="ARBA" id="ARBA00022833"/>
    </source>
</evidence>
<evidence type="ECO:0000256" key="12">
    <source>
        <dbReference type="NCBIfam" id="TIGR00418"/>
    </source>
</evidence>
<evidence type="ECO:0000259" key="13">
    <source>
        <dbReference type="PROSITE" id="PS50862"/>
    </source>
</evidence>
<dbReference type="GO" id="GO:0005737">
    <property type="term" value="C:cytoplasm"/>
    <property type="evidence" value="ECO:0007669"/>
    <property type="project" value="UniProtKB-UniRule"/>
</dbReference>
<keyword evidence="9" id="KW-0648">Protein biosynthesis</keyword>
<keyword evidence="5" id="KW-0479">Metal-binding</keyword>
<dbReference type="PANTHER" id="PTHR11451:SF56">
    <property type="entry name" value="THREONINE--TRNA LIGASE 1"/>
    <property type="match status" value="1"/>
</dbReference>
<dbReference type="Pfam" id="PF00587">
    <property type="entry name" value="tRNA-synt_2b"/>
    <property type="match status" value="1"/>
</dbReference>
<evidence type="ECO:0000256" key="4">
    <source>
        <dbReference type="ARBA" id="ARBA00022598"/>
    </source>
</evidence>
<dbReference type="EC" id="6.1.1.3" evidence="2 12"/>
<feature type="domain" description="Aminoacyl-transfer RNA synthetases class-II family profile" evidence="13">
    <location>
        <begin position="43"/>
        <end position="315"/>
    </location>
</feature>
<dbReference type="InterPro" id="IPR045864">
    <property type="entry name" value="aa-tRNA-synth_II/BPL/LPL"/>
</dbReference>
<dbReference type="InterPro" id="IPR033728">
    <property type="entry name" value="ThrRS_core"/>
</dbReference>
<sequence length="416" mass="47516">MSSFKKGQAGACHVQKDHRELNQELSYFHSDESIGAGLPLWLPAGVVIRDELEKLAREMEFLAGYQRVVSPHLAKEDLYHQSGHLPYYEDSMYPSMDLESVRYRLRPMCCPHHHKIFSAKLRSYRDLPLRLAEYGQVYRYEGSGALSGLMRVRGLCQNDAHLYVRKNQVKEEIHKVLVMYQQAYRILGISNYRLRLSRGVQAGEASEKYVADPQWDWAEGILREVLLESGLSFFEAPGEAAFYGPKIDVQIMSVHGKEETASTVQVDFISAERFDLSFINEEGHKERPVILHRAPLGSHERMAALLIEQYQGAFPLWLSPEQVRIVPLADRHQEAAESLRLLLHNSFVRVSVDNRAEALSRKVAECWQAKVHSVVVIGDKELQSGQFSLQRRGQSSQSVSSEELLSLLQSEIRDRK</sequence>
<keyword evidence="7" id="KW-0862">Zinc</keyword>
<name>A0A1Z3N8U7_BDEBC</name>
<evidence type="ECO:0000256" key="3">
    <source>
        <dbReference type="ARBA" id="ARBA00022490"/>
    </source>
</evidence>
<evidence type="ECO:0000256" key="6">
    <source>
        <dbReference type="ARBA" id="ARBA00022741"/>
    </source>
</evidence>
<dbReference type="InterPro" id="IPR036621">
    <property type="entry name" value="Anticodon-bd_dom_sf"/>
</dbReference>
<dbReference type="AlphaFoldDB" id="A0A1Z3N8U7"/>
<dbReference type="PRINTS" id="PR01047">
    <property type="entry name" value="TRNASYNTHTHR"/>
</dbReference>
<dbReference type="PROSITE" id="PS50862">
    <property type="entry name" value="AA_TRNA_LIGASE_II"/>
    <property type="match status" value="1"/>
</dbReference>
<evidence type="ECO:0000256" key="5">
    <source>
        <dbReference type="ARBA" id="ARBA00022723"/>
    </source>
</evidence>
<dbReference type="Proteomes" id="UP000197003">
    <property type="component" value="Chromosome"/>
</dbReference>
<keyword evidence="8" id="KW-0067">ATP-binding</keyword>
<dbReference type="InterPro" id="IPR006195">
    <property type="entry name" value="aa-tRNA-synth_II"/>
</dbReference>
<dbReference type="PANTHER" id="PTHR11451">
    <property type="entry name" value="THREONINE-TRNA LIGASE"/>
    <property type="match status" value="1"/>
</dbReference>
<keyword evidence="10" id="KW-0030">Aminoacyl-tRNA synthetase</keyword>
<keyword evidence="4 14" id="KW-0436">Ligase</keyword>
<dbReference type="Gene3D" id="3.30.930.10">
    <property type="entry name" value="Bira Bifunctional Protein, Domain 2"/>
    <property type="match status" value="1"/>
</dbReference>
<evidence type="ECO:0000256" key="9">
    <source>
        <dbReference type="ARBA" id="ARBA00022917"/>
    </source>
</evidence>
<dbReference type="NCBIfam" id="TIGR00418">
    <property type="entry name" value="thrS"/>
    <property type="match status" value="1"/>
</dbReference>
<protein>
    <recommendedName>
        <fullName evidence="2 12">Threonine--tRNA ligase</fullName>
        <ecNumber evidence="2 12">6.1.1.3</ecNumber>
    </recommendedName>
</protein>
<dbReference type="GO" id="GO:0004829">
    <property type="term" value="F:threonine-tRNA ligase activity"/>
    <property type="evidence" value="ECO:0007669"/>
    <property type="project" value="UniProtKB-UniRule"/>
</dbReference>
<accession>A0A1Z3N8U7</accession>
<dbReference type="CDD" id="cd00771">
    <property type="entry name" value="ThrRS_core"/>
    <property type="match status" value="1"/>
</dbReference>
<dbReference type="InterPro" id="IPR004154">
    <property type="entry name" value="Anticodon-bd"/>
</dbReference>
<keyword evidence="6" id="KW-0547">Nucleotide-binding</keyword>
<dbReference type="GO" id="GO:0006435">
    <property type="term" value="P:threonyl-tRNA aminoacylation"/>
    <property type="evidence" value="ECO:0007669"/>
    <property type="project" value="UniProtKB-UniRule"/>
</dbReference>
<evidence type="ECO:0000256" key="1">
    <source>
        <dbReference type="ARBA" id="ARBA00008226"/>
    </source>
</evidence>
<evidence type="ECO:0000256" key="8">
    <source>
        <dbReference type="ARBA" id="ARBA00022840"/>
    </source>
</evidence>
<evidence type="ECO:0000256" key="10">
    <source>
        <dbReference type="ARBA" id="ARBA00023146"/>
    </source>
</evidence>
<dbReference type="Pfam" id="PF03129">
    <property type="entry name" value="HGTP_anticodon"/>
    <property type="match status" value="1"/>
</dbReference>
<evidence type="ECO:0000313" key="15">
    <source>
        <dbReference type="Proteomes" id="UP000197003"/>
    </source>
</evidence>
<organism evidence="14 15">
    <name type="scientific">Bdellovibrio bacteriovorus</name>
    <dbReference type="NCBI Taxonomy" id="959"/>
    <lineage>
        <taxon>Bacteria</taxon>
        <taxon>Pseudomonadati</taxon>
        <taxon>Bdellovibrionota</taxon>
        <taxon>Bdellovibrionia</taxon>
        <taxon>Bdellovibrionales</taxon>
        <taxon>Pseudobdellovibrionaceae</taxon>
        <taxon>Bdellovibrio</taxon>
    </lineage>
</organism>
<keyword evidence="3" id="KW-0963">Cytoplasm</keyword>
<dbReference type="OrthoDB" id="5287277at2"/>
<dbReference type="FunFam" id="3.30.930.10:FF:000002">
    <property type="entry name" value="Threonine--tRNA ligase"/>
    <property type="match status" value="1"/>
</dbReference>
<dbReference type="GO" id="GO:0046872">
    <property type="term" value="F:metal ion binding"/>
    <property type="evidence" value="ECO:0007669"/>
    <property type="project" value="UniProtKB-KW"/>
</dbReference>
<comment type="catalytic activity">
    <reaction evidence="11">
        <text>tRNA(Thr) + L-threonine + ATP = L-threonyl-tRNA(Thr) + AMP + diphosphate + H(+)</text>
        <dbReference type="Rhea" id="RHEA:24624"/>
        <dbReference type="Rhea" id="RHEA-COMP:9670"/>
        <dbReference type="Rhea" id="RHEA-COMP:9704"/>
        <dbReference type="ChEBI" id="CHEBI:15378"/>
        <dbReference type="ChEBI" id="CHEBI:30616"/>
        <dbReference type="ChEBI" id="CHEBI:33019"/>
        <dbReference type="ChEBI" id="CHEBI:57926"/>
        <dbReference type="ChEBI" id="CHEBI:78442"/>
        <dbReference type="ChEBI" id="CHEBI:78534"/>
        <dbReference type="ChEBI" id="CHEBI:456215"/>
        <dbReference type="EC" id="6.1.1.3"/>
    </reaction>
</comment>
<dbReference type="SUPFAM" id="SSF52954">
    <property type="entry name" value="Class II aaRS ABD-related"/>
    <property type="match status" value="1"/>
</dbReference>
<gene>
    <name evidence="14" type="ORF">B9G79_10005</name>
</gene>
<reference evidence="14 15" key="1">
    <citation type="submission" date="2017-04" db="EMBL/GenBank/DDBJ databases">
        <title>Whole genome sequence of Bdellovibrio bacteriovorus strain SSB218315.</title>
        <authorList>
            <person name="Oyedara O."/>
            <person name="Rodriguez-Perez M.A."/>
        </authorList>
    </citation>
    <scope>NUCLEOTIDE SEQUENCE [LARGE SCALE GENOMIC DNA]</scope>
    <source>
        <strain evidence="14 15">SSB218315</strain>
    </source>
</reference>
<dbReference type="EMBL" id="CP020946">
    <property type="protein sequence ID" value="ASD63877.1"/>
    <property type="molecule type" value="Genomic_DNA"/>
</dbReference>
<dbReference type="InterPro" id="IPR002314">
    <property type="entry name" value="aa-tRNA-synt_IIb"/>
</dbReference>
<proteinExistence type="inferred from homology"/>
<dbReference type="GO" id="GO:0005524">
    <property type="term" value="F:ATP binding"/>
    <property type="evidence" value="ECO:0007669"/>
    <property type="project" value="UniProtKB-KW"/>
</dbReference>
<evidence type="ECO:0000256" key="11">
    <source>
        <dbReference type="ARBA" id="ARBA00049515"/>
    </source>
</evidence>